<reference evidence="2 3" key="1">
    <citation type="submission" date="2015-01" db="EMBL/GenBank/DDBJ databases">
        <title>Evolution of Trichinella species and genotypes.</title>
        <authorList>
            <person name="Korhonen P.K."/>
            <person name="Edoardo P."/>
            <person name="Giuseppe L.R."/>
            <person name="Gasser R.B."/>
        </authorList>
    </citation>
    <scope>NUCLEOTIDE SEQUENCE [LARGE SCALE GENOMIC DNA]</scope>
    <source>
        <strain evidence="2">ISS1980</strain>
    </source>
</reference>
<sequence>MVEWIIYFIRAVGTVFISVTPLFSRYTLSLIFAKQKLSTLTFTKNEAVMDENEKNSQYSLIVMSIRNKLTAVEFVFSTLAIFNPVATLVSIDTAELIYFSSALELSKQSSGIPLQRRSIGMQVPPIRQGNSLIEHVAEIEFLQFFPIQE</sequence>
<evidence type="ECO:0000313" key="3">
    <source>
        <dbReference type="Proteomes" id="UP000054843"/>
    </source>
</evidence>
<name>A0A0V1MDJ4_9BILA</name>
<keyword evidence="1" id="KW-0472">Membrane</keyword>
<organism evidence="2 3">
    <name type="scientific">Trichinella papuae</name>
    <dbReference type="NCBI Taxonomy" id="268474"/>
    <lineage>
        <taxon>Eukaryota</taxon>
        <taxon>Metazoa</taxon>
        <taxon>Ecdysozoa</taxon>
        <taxon>Nematoda</taxon>
        <taxon>Enoplea</taxon>
        <taxon>Dorylaimia</taxon>
        <taxon>Trichinellida</taxon>
        <taxon>Trichinellidae</taxon>
        <taxon>Trichinella</taxon>
    </lineage>
</organism>
<feature type="transmembrane region" description="Helical" evidence="1">
    <location>
        <begin position="6"/>
        <end position="28"/>
    </location>
</feature>
<protein>
    <submittedName>
        <fullName evidence="2">Uncharacterized protein</fullName>
    </submittedName>
</protein>
<gene>
    <name evidence="2" type="ORF">T10_9614</name>
</gene>
<evidence type="ECO:0000313" key="2">
    <source>
        <dbReference type="EMBL" id="KRZ69733.1"/>
    </source>
</evidence>
<dbReference type="Proteomes" id="UP000054843">
    <property type="component" value="Unassembled WGS sequence"/>
</dbReference>
<keyword evidence="1" id="KW-1133">Transmembrane helix</keyword>
<keyword evidence="3" id="KW-1185">Reference proteome</keyword>
<proteinExistence type="predicted"/>
<comment type="caution">
    <text evidence="2">The sequence shown here is derived from an EMBL/GenBank/DDBJ whole genome shotgun (WGS) entry which is preliminary data.</text>
</comment>
<dbReference type="EMBL" id="JYDO01000129">
    <property type="protein sequence ID" value="KRZ69733.1"/>
    <property type="molecule type" value="Genomic_DNA"/>
</dbReference>
<accession>A0A0V1MDJ4</accession>
<evidence type="ECO:0000256" key="1">
    <source>
        <dbReference type="SAM" id="Phobius"/>
    </source>
</evidence>
<dbReference type="AlphaFoldDB" id="A0A0V1MDJ4"/>
<keyword evidence="1" id="KW-0812">Transmembrane</keyword>